<dbReference type="Proteomes" id="UP000499080">
    <property type="component" value="Unassembled WGS sequence"/>
</dbReference>
<sequence length="96" mass="11002">MLSVSVLLLHDSTHTARKTQELLQKFKWEVCSHLPYNPDLAPNLFSKLLSGTNSDVKTAAENCLKEKGREFYQTGLNELILRSDKCLNRFGDYLEK</sequence>
<evidence type="ECO:0000313" key="2">
    <source>
        <dbReference type="Proteomes" id="UP000499080"/>
    </source>
</evidence>
<dbReference type="GO" id="GO:0003676">
    <property type="term" value="F:nucleic acid binding"/>
    <property type="evidence" value="ECO:0007669"/>
    <property type="project" value="InterPro"/>
</dbReference>
<accession>A0A4Y2HTQ5</accession>
<dbReference type="InterPro" id="IPR052709">
    <property type="entry name" value="Transposase-MT_Hybrid"/>
</dbReference>
<evidence type="ECO:0000313" key="1">
    <source>
        <dbReference type="EMBL" id="GBM68399.1"/>
    </source>
</evidence>
<dbReference type="Gene3D" id="3.30.420.10">
    <property type="entry name" value="Ribonuclease H-like superfamily/Ribonuclease H"/>
    <property type="match status" value="1"/>
</dbReference>
<name>A0A4Y2HTQ5_ARAVE</name>
<dbReference type="AlphaFoldDB" id="A0A4Y2HTQ5"/>
<keyword evidence="2" id="KW-1185">Reference proteome</keyword>
<reference evidence="1 2" key="1">
    <citation type="journal article" date="2019" name="Sci. Rep.">
        <title>Orb-weaving spider Araneus ventricosus genome elucidates the spidroin gene catalogue.</title>
        <authorList>
            <person name="Kono N."/>
            <person name="Nakamura H."/>
            <person name="Ohtoshi R."/>
            <person name="Moran D.A.P."/>
            <person name="Shinohara A."/>
            <person name="Yoshida Y."/>
            <person name="Fujiwara M."/>
            <person name="Mori M."/>
            <person name="Tomita M."/>
            <person name="Arakawa K."/>
        </authorList>
    </citation>
    <scope>NUCLEOTIDE SEQUENCE [LARGE SCALE GENOMIC DNA]</scope>
</reference>
<gene>
    <name evidence="1" type="ORF">AVEN_86456_1</name>
</gene>
<dbReference type="InterPro" id="IPR036397">
    <property type="entry name" value="RNaseH_sf"/>
</dbReference>
<dbReference type="PANTHER" id="PTHR46060">
    <property type="entry name" value="MARINER MOS1 TRANSPOSASE-LIKE PROTEIN"/>
    <property type="match status" value="1"/>
</dbReference>
<organism evidence="1 2">
    <name type="scientific">Araneus ventricosus</name>
    <name type="common">Orbweaver spider</name>
    <name type="synonym">Epeira ventricosa</name>
    <dbReference type="NCBI Taxonomy" id="182803"/>
    <lineage>
        <taxon>Eukaryota</taxon>
        <taxon>Metazoa</taxon>
        <taxon>Ecdysozoa</taxon>
        <taxon>Arthropoda</taxon>
        <taxon>Chelicerata</taxon>
        <taxon>Arachnida</taxon>
        <taxon>Araneae</taxon>
        <taxon>Araneomorphae</taxon>
        <taxon>Entelegynae</taxon>
        <taxon>Araneoidea</taxon>
        <taxon>Araneidae</taxon>
        <taxon>Araneus</taxon>
    </lineage>
</organism>
<proteinExistence type="predicted"/>
<dbReference type="EMBL" id="BGPR01002139">
    <property type="protein sequence ID" value="GBM68399.1"/>
    <property type="molecule type" value="Genomic_DNA"/>
</dbReference>
<protein>
    <submittedName>
        <fullName evidence="1">Uncharacterized protein</fullName>
    </submittedName>
</protein>
<comment type="caution">
    <text evidence="1">The sequence shown here is derived from an EMBL/GenBank/DDBJ whole genome shotgun (WGS) entry which is preliminary data.</text>
</comment>
<dbReference type="PANTHER" id="PTHR46060:SF1">
    <property type="entry name" value="MARINER MOS1 TRANSPOSASE-LIKE PROTEIN"/>
    <property type="match status" value="1"/>
</dbReference>